<keyword evidence="3" id="KW-0539">Nucleus</keyword>
<name>A0AAF0F4E6_9BASI</name>
<evidence type="ECO:0000256" key="4">
    <source>
        <dbReference type="PROSITE-ProRule" id="PRU00042"/>
    </source>
</evidence>
<dbReference type="InterPro" id="IPR007042">
    <property type="entry name" value="SERRATE/Ars2_C"/>
</dbReference>
<dbReference type="EMBL" id="CP119963">
    <property type="protein sequence ID" value="WFD40322.1"/>
    <property type="molecule type" value="Genomic_DNA"/>
</dbReference>
<dbReference type="GO" id="GO:0016604">
    <property type="term" value="C:nuclear body"/>
    <property type="evidence" value="ECO:0007669"/>
    <property type="project" value="TreeGrafter"/>
</dbReference>
<dbReference type="PANTHER" id="PTHR13165:SF0">
    <property type="entry name" value="SERRATE RNA EFFECTOR MOLECULE HOMOLOG"/>
    <property type="match status" value="1"/>
</dbReference>
<feature type="compositionally biased region" description="Basic and acidic residues" evidence="6">
    <location>
        <begin position="154"/>
        <end position="178"/>
    </location>
</feature>
<evidence type="ECO:0000256" key="2">
    <source>
        <dbReference type="ARBA" id="ARBA00005407"/>
    </source>
</evidence>
<feature type="region of interest" description="Disordered" evidence="6">
    <location>
        <begin position="132"/>
        <end position="317"/>
    </location>
</feature>
<dbReference type="PANTHER" id="PTHR13165">
    <property type="entry name" value="ARSENITE-RESISTANCE PROTEIN 2"/>
    <property type="match status" value="1"/>
</dbReference>
<comment type="similarity">
    <text evidence="2">Belongs to the ARS2 family.</text>
</comment>
<organism evidence="8 9">
    <name type="scientific">Malassezia japonica</name>
    <dbReference type="NCBI Taxonomy" id="223818"/>
    <lineage>
        <taxon>Eukaryota</taxon>
        <taxon>Fungi</taxon>
        <taxon>Dikarya</taxon>
        <taxon>Basidiomycota</taxon>
        <taxon>Ustilaginomycotina</taxon>
        <taxon>Malasseziomycetes</taxon>
        <taxon>Malasseziales</taxon>
        <taxon>Malasseziaceae</taxon>
        <taxon>Malassezia</taxon>
    </lineage>
</organism>
<gene>
    <name evidence="8" type="ORF">MJAP1_003308</name>
</gene>
<dbReference type="GO" id="GO:0016070">
    <property type="term" value="P:RNA metabolic process"/>
    <property type="evidence" value="ECO:0007669"/>
    <property type="project" value="UniProtKB-ARBA"/>
</dbReference>
<dbReference type="InterPro" id="IPR012423">
    <property type="entry name" value="Eaf7/MRGBP"/>
</dbReference>
<dbReference type="GeneID" id="85226959"/>
<evidence type="ECO:0000259" key="7">
    <source>
        <dbReference type="PROSITE" id="PS50157"/>
    </source>
</evidence>
<dbReference type="Pfam" id="PF04959">
    <property type="entry name" value="ARS2"/>
    <property type="match status" value="1"/>
</dbReference>
<comment type="subcellular location">
    <subcellularLocation>
        <location evidence="1">Nucleus</location>
    </subcellularLocation>
</comment>
<dbReference type="Proteomes" id="UP001217754">
    <property type="component" value="Chromosome 6"/>
</dbReference>
<evidence type="ECO:0000256" key="5">
    <source>
        <dbReference type="SAM" id="Coils"/>
    </source>
</evidence>
<proteinExistence type="inferred from homology"/>
<evidence type="ECO:0000256" key="3">
    <source>
        <dbReference type="ARBA" id="ARBA00023242"/>
    </source>
</evidence>
<sequence length="799" mass="88988">MLRDTGGEIALLRAISTYRPLGLHRHFNMISIIHNLQNAPAEDDAPKGALSAADVWAKLGEFYDLEGLNELDDGSDDEDAPEWLRNYEEHATMLAKNEAARTRVLENDDEEEFGLHPSDAFEAIVAPRRLEKGESAKKVVPPSDDDDLSEMDSEGDHTNEGARTRTRADARRTRKQADEESQETPASPDGGHRSKRRRTQNEDTPEAPARPITRRQRQLEDEAQDEAAPDEAHESDTPVAGSTRSGRATPMRRAASSAAPTPEPHRVAQTRAANKNAANERRAARAVSHHGTGVVRESERPRSVSVQGGGGRDPLELDGRLSFRSYVQYMQDQGLAKDLDTDEAWHEAYKVYKAEHKRRQLWAFFLEHKDQAWFREKYAPDEDQARLRHARRRAGCAGPAAWVRELEDGALDRVSMDLGEERTGGVLYTVTNRAGNKEHFDTEALPIPPDTEHSLLVRAWPPELPRSDLEAHLQTYPGFRYAALLEPIVQRNWQRAGIAVFEEDVDVRAAVAALDGHRFGEFALHLAVVDRPSSSRLRIAPGSTNAPERLAHDLAQARRLVHKLQSEIGDISEAKEALAAIERRVAHLGLDASARPEAACKKELDLVLDLLRTVYHCDYYLGLHCDFAEELVRRSAYHVRRQEASDEEQNDASWMDHLDKKIALLLDPAATAELGAIDKDAETNRVVDLYSAQVEAGKFQCRVLSPNGICAKLFKTREHLAKHIHNKHAPVLAAASGGRAAHADYFNRYLADPMRTAPTAHGAPEVRVRAPPPPEPPSEPVGYRDLDAGGAQEPLELQY</sequence>
<keyword evidence="4" id="KW-0479">Metal-binding</keyword>
<dbReference type="PROSITE" id="PS50157">
    <property type="entry name" value="ZINC_FINGER_C2H2_2"/>
    <property type="match status" value="1"/>
</dbReference>
<keyword evidence="9" id="KW-1185">Reference proteome</keyword>
<reference evidence="8" key="1">
    <citation type="submission" date="2023-03" db="EMBL/GenBank/DDBJ databases">
        <title>Mating type loci evolution in Malassezia.</title>
        <authorList>
            <person name="Coelho M.A."/>
        </authorList>
    </citation>
    <scope>NUCLEOTIDE SEQUENCE</scope>
    <source>
        <strain evidence="8">CBS 9431</strain>
    </source>
</reference>
<dbReference type="InterPro" id="IPR013087">
    <property type="entry name" value="Znf_C2H2_type"/>
</dbReference>
<feature type="compositionally biased region" description="Pro residues" evidence="6">
    <location>
        <begin position="770"/>
        <end position="779"/>
    </location>
</feature>
<accession>A0AAF0F4E6</accession>
<dbReference type="AlphaFoldDB" id="A0AAF0F4E6"/>
<dbReference type="GO" id="GO:0008270">
    <property type="term" value="F:zinc ion binding"/>
    <property type="evidence" value="ECO:0007669"/>
    <property type="project" value="UniProtKB-KW"/>
</dbReference>
<dbReference type="GO" id="GO:0031047">
    <property type="term" value="P:regulatory ncRNA-mediated gene silencing"/>
    <property type="evidence" value="ECO:0007669"/>
    <property type="project" value="UniProtKB-ARBA"/>
</dbReference>
<feature type="domain" description="C2H2-type" evidence="7">
    <location>
        <begin position="699"/>
        <end position="729"/>
    </location>
</feature>
<keyword evidence="4" id="KW-0863">Zinc-finger</keyword>
<dbReference type="Pfam" id="PF12066">
    <property type="entry name" value="SERRATE_Ars2_N"/>
    <property type="match status" value="1"/>
</dbReference>
<evidence type="ECO:0000313" key="9">
    <source>
        <dbReference type="Proteomes" id="UP001217754"/>
    </source>
</evidence>
<keyword evidence="5" id="KW-0175">Coiled coil</keyword>
<dbReference type="GO" id="GO:0043189">
    <property type="term" value="C:H4/H2A histone acetyltransferase complex"/>
    <property type="evidence" value="ECO:0007669"/>
    <property type="project" value="InterPro"/>
</dbReference>
<protein>
    <recommendedName>
        <fullName evidence="7">C2H2-type domain-containing protein</fullName>
    </recommendedName>
</protein>
<dbReference type="InterPro" id="IPR039727">
    <property type="entry name" value="SE/Ars2"/>
</dbReference>
<keyword evidence="4" id="KW-0862">Zinc</keyword>
<dbReference type="Pfam" id="PF07904">
    <property type="entry name" value="Eaf7"/>
    <property type="match status" value="1"/>
</dbReference>
<evidence type="ECO:0000256" key="1">
    <source>
        <dbReference type="ARBA" id="ARBA00004123"/>
    </source>
</evidence>
<evidence type="ECO:0000256" key="6">
    <source>
        <dbReference type="SAM" id="MobiDB-lite"/>
    </source>
</evidence>
<feature type="region of interest" description="Disordered" evidence="6">
    <location>
        <begin position="756"/>
        <end position="799"/>
    </location>
</feature>
<dbReference type="GO" id="GO:0006355">
    <property type="term" value="P:regulation of DNA-templated transcription"/>
    <property type="evidence" value="ECO:0007669"/>
    <property type="project" value="InterPro"/>
</dbReference>
<feature type="compositionally biased region" description="Acidic residues" evidence="6">
    <location>
        <begin position="143"/>
        <end position="153"/>
    </location>
</feature>
<dbReference type="InterPro" id="IPR021933">
    <property type="entry name" value="SERRATE/Ars2_N"/>
</dbReference>
<feature type="coiled-coil region" evidence="5">
    <location>
        <begin position="554"/>
        <end position="584"/>
    </location>
</feature>
<dbReference type="RefSeq" id="XP_060123219.1">
    <property type="nucleotide sequence ID" value="XM_060267236.1"/>
</dbReference>
<evidence type="ECO:0000313" key="8">
    <source>
        <dbReference type="EMBL" id="WFD40322.1"/>
    </source>
</evidence>